<evidence type="ECO:0000256" key="3">
    <source>
        <dbReference type="ARBA" id="ARBA00022634"/>
    </source>
</evidence>
<dbReference type="AlphaFoldDB" id="A0A2W1JC46"/>
<keyword evidence="3" id="KW-0237">DNA synthesis</keyword>
<dbReference type="GO" id="GO:0004748">
    <property type="term" value="F:ribonucleoside-diphosphate reductase activity, thioredoxin disulfide as acceptor"/>
    <property type="evidence" value="ECO:0007669"/>
    <property type="project" value="UniProtKB-EC"/>
</dbReference>
<evidence type="ECO:0000256" key="1">
    <source>
        <dbReference type="ARBA" id="ARBA00007405"/>
    </source>
</evidence>
<feature type="compositionally biased region" description="Polar residues" evidence="6">
    <location>
        <begin position="294"/>
        <end position="322"/>
    </location>
</feature>
<dbReference type="GO" id="GO:0000166">
    <property type="term" value="F:nucleotide binding"/>
    <property type="evidence" value="ECO:0007669"/>
    <property type="project" value="UniProtKB-KW"/>
</dbReference>
<feature type="region of interest" description="Disordered" evidence="6">
    <location>
        <begin position="112"/>
        <end position="164"/>
    </location>
</feature>
<evidence type="ECO:0000256" key="5">
    <source>
        <dbReference type="ARBA" id="ARBA00047754"/>
    </source>
</evidence>
<feature type="region of interest" description="Disordered" evidence="6">
    <location>
        <begin position="26"/>
        <end position="89"/>
    </location>
</feature>
<keyword evidence="9" id="KW-1185">Reference proteome</keyword>
<accession>A0A2W1JC46</accession>
<keyword evidence="4" id="KW-0547">Nucleotide-binding</keyword>
<sequence>MARKGKIMAHTDKLLSLADQFPQAFSDTIKPLTPPEAQNSSQTSQEETLVVDPSSSESAVSTDSQTSDIEAGGATPEPTAEDRQPFQQSTLSQPFPTQFLALMQEFPHAFADTSEAPRPSNDEPSGAVSLSAETAADSDGSEQRNAIGATSEPSLSTASSLPPGDYDQALQRHISTFTWGEVQIFLTYSPQELRSIWVTVGKSGTEVQSLCEAISRLINLLLEKQTPIPEICRQIRGIRGADSEGLGPNRILGLADLIGKALHEAPARLSPASAADANEASTLTPDHSGDITHESASINSSPAQSEPVTATNASPSGNGTPTVPLSLPAVEVLQTAATWSIPEVGNLTAMLCPECSAELHHMNGCSGGACPVCGYSSCS</sequence>
<evidence type="ECO:0000256" key="2">
    <source>
        <dbReference type="ARBA" id="ARBA00012274"/>
    </source>
</evidence>
<evidence type="ECO:0000256" key="4">
    <source>
        <dbReference type="ARBA" id="ARBA00022741"/>
    </source>
</evidence>
<feature type="domain" description="TSCPD" evidence="7">
    <location>
        <begin position="169"/>
        <end position="265"/>
    </location>
</feature>
<feature type="compositionally biased region" description="Polar residues" evidence="6">
    <location>
        <begin position="151"/>
        <end position="160"/>
    </location>
</feature>
<comment type="caution">
    <text evidence="8">The sequence shown here is derived from an EMBL/GenBank/DDBJ whole genome shotgun (WGS) entry which is preliminary data.</text>
</comment>
<dbReference type="Pfam" id="PF12637">
    <property type="entry name" value="TSCPD"/>
    <property type="match status" value="1"/>
</dbReference>
<name>A0A2W1JC46_9CYAN</name>
<evidence type="ECO:0000313" key="8">
    <source>
        <dbReference type="EMBL" id="PZD71559.1"/>
    </source>
</evidence>
<dbReference type="Proteomes" id="UP000248857">
    <property type="component" value="Unassembled WGS sequence"/>
</dbReference>
<feature type="region of interest" description="Disordered" evidence="6">
    <location>
        <begin position="269"/>
        <end position="322"/>
    </location>
</feature>
<evidence type="ECO:0000256" key="6">
    <source>
        <dbReference type="SAM" id="MobiDB-lite"/>
    </source>
</evidence>
<evidence type="ECO:0000313" key="9">
    <source>
        <dbReference type="Proteomes" id="UP000248857"/>
    </source>
</evidence>
<comment type="similarity">
    <text evidence="1">Belongs to the ribonucleoside diphosphate reductase class-2 family.</text>
</comment>
<dbReference type="InterPro" id="IPR024434">
    <property type="entry name" value="TSCPD_dom"/>
</dbReference>
<comment type="catalytic activity">
    <reaction evidence="5">
        <text>a 2'-deoxyribonucleoside 5'-diphosphate + [thioredoxin]-disulfide + H2O = a ribonucleoside 5'-diphosphate + [thioredoxin]-dithiol</text>
        <dbReference type="Rhea" id="RHEA:23252"/>
        <dbReference type="Rhea" id="RHEA-COMP:10698"/>
        <dbReference type="Rhea" id="RHEA-COMP:10700"/>
        <dbReference type="ChEBI" id="CHEBI:15377"/>
        <dbReference type="ChEBI" id="CHEBI:29950"/>
        <dbReference type="ChEBI" id="CHEBI:50058"/>
        <dbReference type="ChEBI" id="CHEBI:57930"/>
        <dbReference type="ChEBI" id="CHEBI:73316"/>
        <dbReference type="EC" id="1.17.4.1"/>
    </reaction>
</comment>
<gene>
    <name evidence="8" type="ORF">C1752_06179</name>
</gene>
<dbReference type="EMBL" id="PQWO01000016">
    <property type="protein sequence ID" value="PZD71559.1"/>
    <property type="molecule type" value="Genomic_DNA"/>
</dbReference>
<evidence type="ECO:0000259" key="7">
    <source>
        <dbReference type="Pfam" id="PF12637"/>
    </source>
</evidence>
<reference evidence="8 9" key="1">
    <citation type="journal article" date="2018" name="Sci. Rep.">
        <title>A novel species of the marine cyanobacterium Acaryochloris with a unique pigment content and lifestyle.</title>
        <authorList>
            <person name="Partensky F."/>
            <person name="Six C."/>
            <person name="Ratin M."/>
            <person name="Garczarek L."/>
            <person name="Vaulot D."/>
            <person name="Probert I."/>
            <person name="Calteau A."/>
            <person name="Gourvil P."/>
            <person name="Marie D."/>
            <person name="Grebert T."/>
            <person name="Bouchier C."/>
            <person name="Le Panse S."/>
            <person name="Gachenot M."/>
            <person name="Rodriguez F."/>
            <person name="Garrido J.L."/>
        </authorList>
    </citation>
    <scope>NUCLEOTIDE SEQUENCE [LARGE SCALE GENOMIC DNA]</scope>
    <source>
        <strain evidence="8 9">RCC1774</strain>
    </source>
</reference>
<dbReference type="EC" id="1.17.4.1" evidence="2"/>
<organism evidence="8 9">
    <name type="scientific">Acaryochloris thomasi RCC1774</name>
    <dbReference type="NCBI Taxonomy" id="1764569"/>
    <lineage>
        <taxon>Bacteria</taxon>
        <taxon>Bacillati</taxon>
        <taxon>Cyanobacteriota</taxon>
        <taxon>Cyanophyceae</taxon>
        <taxon>Acaryochloridales</taxon>
        <taxon>Acaryochloridaceae</taxon>
        <taxon>Acaryochloris</taxon>
        <taxon>Acaryochloris thomasi</taxon>
    </lineage>
</organism>
<dbReference type="GO" id="GO:0071897">
    <property type="term" value="P:DNA biosynthetic process"/>
    <property type="evidence" value="ECO:0007669"/>
    <property type="project" value="UniProtKB-KW"/>
</dbReference>
<proteinExistence type="inferred from homology"/>
<feature type="compositionally biased region" description="Polar residues" evidence="6">
    <location>
        <begin position="36"/>
        <end position="68"/>
    </location>
</feature>
<protein>
    <recommendedName>
        <fullName evidence="2">ribonucleoside-diphosphate reductase</fullName>
        <ecNumber evidence="2">1.17.4.1</ecNumber>
    </recommendedName>
</protein>